<gene>
    <name evidence="2" type="ORF">GPX89_14000</name>
</gene>
<dbReference type="AlphaFoldDB" id="A0A7K1UVG4"/>
<feature type="transmembrane region" description="Helical" evidence="1">
    <location>
        <begin position="56"/>
        <end position="80"/>
    </location>
</feature>
<keyword evidence="1" id="KW-0812">Transmembrane</keyword>
<keyword evidence="1" id="KW-0472">Membrane</keyword>
<feature type="transmembrane region" description="Helical" evidence="1">
    <location>
        <begin position="92"/>
        <end position="113"/>
    </location>
</feature>
<name>A0A7K1UVG4_9NOCA</name>
<comment type="caution">
    <text evidence="2">The sequence shown here is derived from an EMBL/GenBank/DDBJ whole genome shotgun (WGS) entry which is preliminary data.</text>
</comment>
<feature type="transmembrane region" description="Helical" evidence="1">
    <location>
        <begin position="157"/>
        <end position="177"/>
    </location>
</feature>
<reference evidence="2 3" key="1">
    <citation type="submission" date="2019-12" db="EMBL/GenBank/DDBJ databases">
        <title>Nocardia sp. nov. ET3-3 isolated from soil.</title>
        <authorList>
            <person name="Kanchanasin P."/>
            <person name="Tanasupawat S."/>
            <person name="Yuki M."/>
            <person name="Kudo T."/>
        </authorList>
    </citation>
    <scope>NUCLEOTIDE SEQUENCE [LARGE SCALE GENOMIC DNA]</scope>
    <source>
        <strain evidence="2 3">ET3-3</strain>
    </source>
</reference>
<feature type="transmembrane region" description="Helical" evidence="1">
    <location>
        <begin position="189"/>
        <end position="213"/>
    </location>
</feature>
<proteinExistence type="predicted"/>
<accession>A0A7K1UVG4</accession>
<evidence type="ECO:0000256" key="1">
    <source>
        <dbReference type="SAM" id="Phobius"/>
    </source>
</evidence>
<organism evidence="2 3">
    <name type="scientific">Nocardia terrae</name>
    <dbReference type="NCBI Taxonomy" id="2675851"/>
    <lineage>
        <taxon>Bacteria</taxon>
        <taxon>Bacillati</taxon>
        <taxon>Actinomycetota</taxon>
        <taxon>Actinomycetes</taxon>
        <taxon>Mycobacteriales</taxon>
        <taxon>Nocardiaceae</taxon>
        <taxon>Nocardia</taxon>
    </lineage>
</organism>
<sequence length="226" mass="23623">MTTKYERPGFGAAARPEHSERDFRRSWFSTVTAGEFLGFLAPAGAGALAAHAHPGILAAAMIGAGAVEGAVLGRFQAGVLRTRLSGLRIRDWTAVTSAGAVVAWMVGVLPMLYGEQFGAWPTWAQVPVAVVASLVIVLSLGVAQWTVLRRFTDRARLWVLASAAAWIAGLAAFMLVAPPLWQPGQPPVLVGAIGALGGVAMAAVMAWVTGAFLTRVLADGHLITTK</sequence>
<dbReference type="Proteomes" id="UP000466794">
    <property type="component" value="Unassembled WGS sequence"/>
</dbReference>
<keyword evidence="1" id="KW-1133">Transmembrane helix</keyword>
<evidence type="ECO:0000313" key="3">
    <source>
        <dbReference type="Proteomes" id="UP000466794"/>
    </source>
</evidence>
<dbReference type="EMBL" id="WRPP01000002">
    <property type="protein sequence ID" value="MVU78354.1"/>
    <property type="molecule type" value="Genomic_DNA"/>
</dbReference>
<protein>
    <submittedName>
        <fullName evidence="2">Uncharacterized protein</fullName>
    </submittedName>
</protein>
<evidence type="ECO:0000313" key="2">
    <source>
        <dbReference type="EMBL" id="MVU78354.1"/>
    </source>
</evidence>
<feature type="transmembrane region" description="Helical" evidence="1">
    <location>
        <begin position="27"/>
        <end position="50"/>
    </location>
</feature>
<feature type="transmembrane region" description="Helical" evidence="1">
    <location>
        <begin position="125"/>
        <end position="145"/>
    </location>
</feature>
<dbReference type="RefSeq" id="WP_157387868.1">
    <property type="nucleotide sequence ID" value="NZ_WRPP01000002.1"/>
</dbReference>
<keyword evidence="3" id="KW-1185">Reference proteome</keyword>